<organism evidence="2 3">
    <name type="scientific">Amycolatopsis ultiminotia</name>
    <dbReference type="NCBI Taxonomy" id="543629"/>
    <lineage>
        <taxon>Bacteria</taxon>
        <taxon>Bacillati</taxon>
        <taxon>Actinomycetota</taxon>
        <taxon>Actinomycetes</taxon>
        <taxon>Pseudonocardiales</taxon>
        <taxon>Pseudonocardiaceae</taxon>
        <taxon>Amycolatopsis</taxon>
    </lineage>
</organism>
<feature type="transmembrane region" description="Helical" evidence="1">
    <location>
        <begin position="90"/>
        <end position="108"/>
    </location>
</feature>
<feature type="transmembrane region" description="Helical" evidence="1">
    <location>
        <begin position="128"/>
        <end position="149"/>
    </location>
</feature>
<evidence type="ECO:0000313" key="2">
    <source>
        <dbReference type="EMBL" id="GAA3525327.1"/>
    </source>
</evidence>
<keyword evidence="1" id="KW-0812">Transmembrane</keyword>
<dbReference type="EMBL" id="BAAAZN010000001">
    <property type="protein sequence ID" value="GAA3525327.1"/>
    <property type="molecule type" value="Genomic_DNA"/>
</dbReference>
<dbReference type="Pfam" id="PF20345">
    <property type="entry name" value="DUF6640"/>
    <property type="match status" value="1"/>
</dbReference>
<dbReference type="InterPro" id="IPR046580">
    <property type="entry name" value="DUF6640"/>
</dbReference>
<evidence type="ECO:0000256" key="1">
    <source>
        <dbReference type="SAM" id="Phobius"/>
    </source>
</evidence>
<dbReference type="RefSeq" id="WP_344854802.1">
    <property type="nucleotide sequence ID" value="NZ_BAAAZN010000001.1"/>
</dbReference>
<proteinExistence type="predicted"/>
<feature type="transmembrane region" description="Helical" evidence="1">
    <location>
        <begin position="60"/>
        <end position="78"/>
    </location>
</feature>
<keyword evidence="3" id="KW-1185">Reference proteome</keyword>
<evidence type="ECO:0000313" key="3">
    <source>
        <dbReference type="Proteomes" id="UP001500689"/>
    </source>
</evidence>
<sequence length="154" mass="16282">MITKAQRSENRRRRAGRALIGLVGAVTAGSALAADFLIPASARQHLRNPRWPEHAKFHDAQYIVMSGLLGGIGIALLRSRRGDADRNLRVAAALLSTPWLGMYGATLFPGTAVVDEEFADQSPKVLGMHANVFVGTACLALLAAGTGLAKRPAA</sequence>
<name>A0ABP6V1N8_9PSEU</name>
<accession>A0ABP6V1N8</accession>
<keyword evidence="1" id="KW-1133">Transmembrane helix</keyword>
<keyword evidence="1" id="KW-0472">Membrane</keyword>
<reference evidence="3" key="1">
    <citation type="journal article" date="2019" name="Int. J. Syst. Evol. Microbiol.">
        <title>The Global Catalogue of Microorganisms (GCM) 10K type strain sequencing project: providing services to taxonomists for standard genome sequencing and annotation.</title>
        <authorList>
            <consortium name="The Broad Institute Genomics Platform"/>
            <consortium name="The Broad Institute Genome Sequencing Center for Infectious Disease"/>
            <person name="Wu L."/>
            <person name="Ma J."/>
        </authorList>
    </citation>
    <scope>NUCLEOTIDE SEQUENCE [LARGE SCALE GENOMIC DNA]</scope>
    <source>
        <strain evidence="3">JCM 16898</strain>
    </source>
</reference>
<gene>
    <name evidence="2" type="ORF">GCM10022222_05220</name>
</gene>
<protein>
    <submittedName>
        <fullName evidence="2">Uncharacterized protein</fullName>
    </submittedName>
</protein>
<comment type="caution">
    <text evidence="2">The sequence shown here is derived from an EMBL/GenBank/DDBJ whole genome shotgun (WGS) entry which is preliminary data.</text>
</comment>
<dbReference type="Proteomes" id="UP001500689">
    <property type="component" value="Unassembled WGS sequence"/>
</dbReference>